<accession>A0A383TWG7</accession>
<reference evidence="7 8" key="1">
    <citation type="submission" date="2018-09" db="EMBL/GenBank/DDBJ databases">
        <authorList>
            <consortium name="Pathogen Informatics"/>
        </authorList>
    </citation>
    <scope>NUCLEOTIDE SEQUENCE [LARGE SCALE GENOMIC DNA]</scope>
    <source>
        <strain evidence="7 8">OH-22767</strain>
    </source>
</reference>
<feature type="domain" description="Creatinase N-terminal" evidence="5">
    <location>
        <begin position="7"/>
        <end position="139"/>
    </location>
</feature>
<keyword evidence="7" id="KW-0645">Protease</keyword>
<evidence type="ECO:0000259" key="4">
    <source>
        <dbReference type="Pfam" id="PF00557"/>
    </source>
</evidence>
<dbReference type="EMBL" id="UNSC01000001">
    <property type="protein sequence ID" value="SZD71336.1"/>
    <property type="molecule type" value="Genomic_DNA"/>
</dbReference>
<dbReference type="InterPro" id="IPR032416">
    <property type="entry name" value="Peptidase_M24_C"/>
</dbReference>
<dbReference type="InterPro" id="IPR029149">
    <property type="entry name" value="Creatin/AminoP/Spt16_N"/>
</dbReference>
<dbReference type="GO" id="GO:0005737">
    <property type="term" value="C:cytoplasm"/>
    <property type="evidence" value="ECO:0007669"/>
    <property type="project" value="UniProtKB-ARBA"/>
</dbReference>
<dbReference type="InterPro" id="IPR000587">
    <property type="entry name" value="Creatinase_N"/>
</dbReference>
<sequence>MTTPEKITALREKMKTQGIDAFIIFSADPHMSEYLPSHWQERSWLSGFTGSAGFVIVTTNKAGLWTDSRYFVQAPKELADSGIELYKQGVDGFPDEIEFLKNEVPQGGKVGVNSLTTSHANWEKIKNQLSSKNIVLVDAPLLDEIWTNRPQGNSDPVFVHPLEYAGKSIGDKLSAIRSEMQKSEATTHIITALDDVAWTLNLRGNDVAFNPVFLGYILLNKQETKLFIDKEKITPEVESHLKEANVSVENYSDFFKALKNLKDEKILLSEQSNQAIFEAIQPNNECIIKPTPGNLLKAIKNEKELEGFRKVMVRDGVALVKFFYWLKNSASEENLTEYSLGKKLREFRATGKNFKGESFGSIIGYRGNGAIVHYSAKKEESATIKAESSILVDSGGQYTEGTTDITRTFALGEVSQAFKDDYTLVLKGMIQLSLAQFPKGTRGTHLDTLARLPLWQQGKDYGHGTGHGVGSFMNVHEGPQNIRKDLNDVALQPGMVLSNEPGLYIEDRYGIRIENLIAVKEKETTSFGTFYAFETLTLFPIFLEHQANLELLNDTEKQWLNNYHQQVQEALAPHLDGEEKEWLLHITQPI</sequence>
<dbReference type="InterPro" id="IPR050422">
    <property type="entry name" value="X-Pro_aminopeptidase_P"/>
</dbReference>
<evidence type="ECO:0000259" key="5">
    <source>
        <dbReference type="Pfam" id="PF01321"/>
    </source>
</evidence>
<dbReference type="GO" id="GO:0046872">
    <property type="term" value="F:metal ion binding"/>
    <property type="evidence" value="ECO:0007669"/>
    <property type="project" value="UniProtKB-KW"/>
</dbReference>
<dbReference type="Pfam" id="PF16188">
    <property type="entry name" value="Peptidase_M24_C"/>
    <property type="match status" value="1"/>
</dbReference>
<dbReference type="OrthoDB" id="9806388at2"/>
<dbReference type="EC" id="3.4.13.9" evidence="7"/>
<evidence type="ECO:0000313" key="8">
    <source>
        <dbReference type="Proteomes" id="UP000262142"/>
    </source>
</evidence>
<feature type="domain" description="Peptidase M24 C-terminal" evidence="6">
    <location>
        <begin position="530"/>
        <end position="590"/>
    </location>
</feature>
<dbReference type="PANTHER" id="PTHR43763">
    <property type="entry name" value="XAA-PRO AMINOPEPTIDASE 1"/>
    <property type="match status" value="1"/>
</dbReference>
<keyword evidence="3 7" id="KW-0378">Hydrolase</keyword>
<gene>
    <name evidence="7" type="primary">pepQ</name>
    <name evidence="7" type="ORF">SAMEA104719789_00433</name>
</gene>
<dbReference type="Pfam" id="PF16189">
    <property type="entry name" value="Creatinase_N_2"/>
    <property type="match status" value="1"/>
</dbReference>
<keyword evidence="8" id="KW-1185">Reference proteome</keyword>
<dbReference type="FunFam" id="3.40.350.10:FF:000003">
    <property type="entry name" value="Xaa-pro aminopeptidase P"/>
    <property type="match status" value="1"/>
</dbReference>
<evidence type="ECO:0000259" key="6">
    <source>
        <dbReference type="Pfam" id="PF16188"/>
    </source>
</evidence>
<evidence type="ECO:0000256" key="2">
    <source>
        <dbReference type="ARBA" id="ARBA00022723"/>
    </source>
</evidence>
<dbReference type="Gene3D" id="3.90.230.10">
    <property type="entry name" value="Creatinase/methionine aminopeptidase superfamily"/>
    <property type="match status" value="1"/>
</dbReference>
<proteinExistence type="inferred from homology"/>
<keyword evidence="7" id="KW-0224">Dipeptidase</keyword>
<dbReference type="SUPFAM" id="SSF55920">
    <property type="entry name" value="Creatinase/aminopeptidase"/>
    <property type="match status" value="1"/>
</dbReference>
<evidence type="ECO:0000313" key="7">
    <source>
        <dbReference type="EMBL" id="SZD71336.1"/>
    </source>
</evidence>
<evidence type="ECO:0000256" key="3">
    <source>
        <dbReference type="ARBA" id="ARBA00022801"/>
    </source>
</evidence>
<keyword evidence="2" id="KW-0479">Metal-binding</keyword>
<dbReference type="Proteomes" id="UP000262142">
    <property type="component" value="Unassembled WGS sequence"/>
</dbReference>
<dbReference type="FunFam" id="3.90.230.10:FF:000009">
    <property type="entry name" value="xaa-Pro aminopeptidase 2"/>
    <property type="match status" value="1"/>
</dbReference>
<dbReference type="GO" id="GO:0070006">
    <property type="term" value="F:metalloaminopeptidase activity"/>
    <property type="evidence" value="ECO:0007669"/>
    <property type="project" value="InterPro"/>
</dbReference>
<dbReference type="GO" id="GO:0102009">
    <property type="term" value="F:proline dipeptidase activity"/>
    <property type="evidence" value="ECO:0007669"/>
    <property type="project" value="UniProtKB-EC"/>
</dbReference>
<dbReference type="InterPro" id="IPR036005">
    <property type="entry name" value="Creatinase/aminopeptidase-like"/>
</dbReference>
<dbReference type="PANTHER" id="PTHR43763:SF6">
    <property type="entry name" value="XAA-PRO AMINOPEPTIDASE 1"/>
    <property type="match status" value="1"/>
</dbReference>
<dbReference type="Gene3D" id="3.40.350.10">
    <property type="entry name" value="Creatinase/prolidase N-terminal domain"/>
    <property type="match status" value="2"/>
</dbReference>
<dbReference type="InterPro" id="IPR033740">
    <property type="entry name" value="Pept_M24B"/>
</dbReference>
<organism evidence="7 8">
    <name type="scientific">Candidatus Ornithobacterium hominis</name>
    <dbReference type="NCBI Taxonomy" id="2497989"/>
    <lineage>
        <taxon>Bacteria</taxon>
        <taxon>Pseudomonadati</taxon>
        <taxon>Bacteroidota</taxon>
        <taxon>Flavobacteriia</taxon>
        <taxon>Flavobacteriales</taxon>
        <taxon>Weeksellaceae</taxon>
        <taxon>Ornithobacterium</taxon>
    </lineage>
</organism>
<dbReference type="AlphaFoldDB" id="A0A383TWG7"/>
<dbReference type="RefSeq" id="WP_119058924.1">
    <property type="nucleotide sequence ID" value="NZ_UNSC01000001.1"/>
</dbReference>
<name>A0A383TWG7_9FLAO</name>
<feature type="domain" description="Peptidase M24" evidence="4">
    <location>
        <begin position="307"/>
        <end position="521"/>
    </location>
</feature>
<evidence type="ECO:0000256" key="1">
    <source>
        <dbReference type="ARBA" id="ARBA00008766"/>
    </source>
</evidence>
<dbReference type="InterPro" id="IPR000994">
    <property type="entry name" value="Pept_M24"/>
</dbReference>
<dbReference type="CDD" id="cd01085">
    <property type="entry name" value="APP"/>
    <property type="match status" value="1"/>
</dbReference>
<dbReference type="Pfam" id="PF01321">
    <property type="entry name" value="Creatinase_N"/>
    <property type="match status" value="1"/>
</dbReference>
<comment type="similarity">
    <text evidence="1">Belongs to the peptidase M24B family.</text>
</comment>
<dbReference type="Pfam" id="PF00557">
    <property type="entry name" value="Peptidase_M24"/>
    <property type="match status" value="1"/>
</dbReference>
<dbReference type="SUPFAM" id="SSF53092">
    <property type="entry name" value="Creatinase/prolidase N-terminal domain"/>
    <property type="match status" value="1"/>
</dbReference>
<protein>
    <submittedName>
        <fullName evidence="7">Xaa-Pro dipeptidase</fullName>
        <ecNumber evidence="7">3.4.13.9</ecNumber>
    </submittedName>
</protein>